<reference evidence="2 3" key="1">
    <citation type="submission" date="2021-06" db="EMBL/GenBank/DDBJ databases">
        <authorList>
            <person name="Palmer J.M."/>
        </authorList>
    </citation>
    <scope>NUCLEOTIDE SEQUENCE [LARGE SCALE GENOMIC DNA]</scope>
    <source>
        <strain evidence="2 3">GA_2019</strain>
        <tissue evidence="2">Muscle</tissue>
    </source>
</reference>
<dbReference type="EMBL" id="JAHRIO010041009">
    <property type="protein sequence ID" value="MEQ2171816.1"/>
    <property type="molecule type" value="Genomic_DNA"/>
</dbReference>
<evidence type="ECO:0000256" key="1">
    <source>
        <dbReference type="SAM" id="MobiDB-lite"/>
    </source>
</evidence>
<feature type="region of interest" description="Disordered" evidence="1">
    <location>
        <begin position="1"/>
        <end position="22"/>
    </location>
</feature>
<evidence type="ECO:0000313" key="3">
    <source>
        <dbReference type="Proteomes" id="UP001476798"/>
    </source>
</evidence>
<proteinExistence type="predicted"/>
<organism evidence="2 3">
    <name type="scientific">Goodea atripinnis</name>
    <dbReference type="NCBI Taxonomy" id="208336"/>
    <lineage>
        <taxon>Eukaryota</taxon>
        <taxon>Metazoa</taxon>
        <taxon>Chordata</taxon>
        <taxon>Craniata</taxon>
        <taxon>Vertebrata</taxon>
        <taxon>Euteleostomi</taxon>
        <taxon>Actinopterygii</taxon>
        <taxon>Neopterygii</taxon>
        <taxon>Teleostei</taxon>
        <taxon>Neoteleostei</taxon>
        <taxon>Acanthomorphata</taxon>
        <taxon>Ovalentaria</taxon>
        <taxon>Atherinomorphae</taxon>
        <taxon>Cyprinodontiformes</taxon>
        <taxon>Goodeidae</taxon>
        <taxon>Goodea</taxon>
    </lineage>
</organism>
<name>A0ABV0NKA6_9TELE</name>
<comment type="caution">
    <text evidence="2">The sequence shown here is derived from an EMBL/GenBank/DDBJ whole genome shotgun (WGS) entry which is preliminary data.</text>
</comment>
<protein>
    <submittedName>
        <fullName evidence="2">Uncharacterized protein</fullName>
    </submittedName>
</protein>
<feature type="region of interest" description="Disordered" evidence="1">
    <location>
        <begin position="129"/>
        <end position="150"/>
    </location>
</feature>
<feature type="compositionally biased region" description="Low complexity" evidence="1">
    <location>
        <begin position="9"/>
        <end position="22"/>
    </location>
</feature>
<sequence>YGEIRLTISVPSPSSRSQPVGPCSGPVIPAVWAKSYYNPLPPSSISTLPRFLVPSPPAPSFRQSVFAAVNGNRGEAEIAYKQWGKSRGTKQEKQEEQEEAGKLFKEIKREKALRLKKKLRIKRRIITGGNLTGNQQQNPTPEENYKGLFF</sequence>
<feature type="compositionally biased region" description="Polar residues" evidence="1">
    <location>
        <begin position="132"/>
        <end position="141"/>
    </location>
</feature>
<accession>A0ABV0NKA6</accession>
<evidence type="ECO:0000313" key="2">
    <source>
        <dbReference type="EMBL" id="MEQ2171816.1"/>
    </source>
</evidence>
<keyword evidence="3" id="KW-1185">Reference proteome</keyword>
<dbReference type="Proteomes" id="UP001476798">
    <property type="component" value="Unassembled WGS sequence"/>
</dbReference>
<feature type="non-terminal residue" evidence="2">
    <location>
        <position position="1"/>
    </location>
</feature>
<gene>
    <name evidence="2" type="ORF">GOODEAATRI_014519</name>
</gene>